<dbReference type="RefSeq" id="XP_013412964.1">
    <property type="nucleotide sequence ID" value="XM_013557510.1"/>
</dbReference>
<dbReference type="InParanoid" id="A0A1S3JSH0"/>
<dbReference type="Proteomes" id="UP000085678">
    <property type="component" value="Unplaced"/>
</dbReference>
<sequence length="109" mass="11277">MMLKAVVVLAIVAFAAAVPGTKYYPAPDGSGRLLYFPRGYVSGDYRGGIPVNNLGYGGYRGGYGGYSGYGGYGVGSYAGYGYGKGVYGLGYGRGLYGLGYLNRGYGLKG</sequence>
<feature type="signal peptide" evidence="1">
    <location>
        <begin position="1"/>
        <end position="17"/>
    </location>
</feature>
<dbReference type="GeneID" id="106175480"/>
<evidence type="ECO:0000313" key="2">
    <source>
        <dbReference type="Proteomes" id="UP000085678"/>
    </source>
</evidence>
<protein>
    <submittedName>
        <fullName evidence="3">Glycine-rich protein-like</fullName>
    </submittedName>
</protein>
<name>A0A1S3JSH0_LINAN</name>
<keyword evidence="2" id="KW-1185">Reference proteome</keyword>
<feature type="chain" id="PRO_5010240967" evidence="1">
    <location>
        <begin position="18"/>
        <end position="109"/>
    </location>
</feature>
<dbReference type="KEGG" id="lak:106175480"/>
<evidence type="ECO:0000256" key="1">
    <source>
        <dbReference type="SAM" id="SignalP"/>
    </source>
</evidence>
<gene>
    <name evidence="3" type="primary">LOC106175480</name>
</gene>
<dbReference type="AlphaFoldDB" id="A0A1S3JSH0"/>
<keyword evidence="1" id="KW-0732">Signal</keyword>
<accession>A0A1S3JSH0</accession>
<evidence type="ECO:0000313" key="3">
    <source>
        <dbReference type="RefSeq" id="XP_013412964.1"/>
    </source>
</evidence>
<organism evidence="2 3">
    <name type="scientific">Lingula anatina</name>
    <name type="common">Brachiopod</name>
    <name type="synonym">Lingula unguis</name>
    <dbReference type="NCBI Taxonomy" id="7574"/>
    <lineage>
        <taxon>Eukaryota</taxon>
        <taxon>Metazoa</taxon>
        <taxon>Spiralia</taxon>
        <taxon>Lophotrochozoa</taxon>
        <taxon>Brachiopoda</taxon>
        <taxon>Linguliformea</taxon>
        <taxon>Lingulata</taxon>
        <taxon>Lingulida</taxon>
        <taxon>Linguloidea</taxon>
        <taxon>Lingulidae</taxon>
        <taxon>Lingula</taxon>
    </lineage>
</organism>
<proteinExistence type="predicted"/>
<reference evidence="3" key="1">
    <citation type="submission" date="2025-08" db="UniProtKB">
        <authorList>
            <consortium name="RefSeq"/>
        </authorList>
    </citation>
    <scope>IDENTIFICATION</scope>
    <source>
        <tissue evidence="3">Gonads</tissue>
    </source>
</reference>